<comment type="caution">
    <text evidence="5">The sequence shown here is derived from an EMBL/GenBank/DDBJ whole genome shotgun (WGS) entry which is preliminary data.</text>
</comment>
<dbReference type="Proteomes" id="UP001273136">
    <property type="component" value="Unassembled WGS sequence"/>
</dbReference>
<evidence type="ECO:0000256" key="2">
    <source>
        <dbReference type="ARBA" id="ARBA00022747"/>
    </source>
</evidence>
<dbReference type="GO" id="GO:0003677">
    <property type="term" value="F:DNA binding"/>
    <property type="evidence" value="ECO:0007669"/>
    <property type="project" value="UniProtKB-KW"/>
</dbReference>
<evidence type="ECO:0000313" key="6">
    <source>
        <dbReference type="Proteomes" id="UP001273136"/>
    </source>
</evidence>
<dbReference type="Gene3D" id="1.10.287.1120">
    <property type="entry name" value="Bipartite methylase S protein"/>
    <property type="match status" value="1"/>
</dbReference>
<dbReference type="Pfam" id="PF01420">
    <property type="entry name" value="Methylase_S"/>
    <property type="match status" value="2"/>
</dbReference>
<keyword evidence="6" id="KW-1185">Reference proteome</keyword>
<evidence type="ECO:0000259" key="4">
    <source>
        <dbReference type="Pfam" id="PF01420"/>
    </source>
</evidence>
<proteinExistence type="inferred from homology"/>
<dbReference type="PANTHER" id="PTHR30408:SF12">
    <property type="entry name" value="TYPE I RESTRICTION ENZYME MJAVIII SPECIFICITY SUBUNIT"/>
    <property type="match status" value="1"/>
</dbReference>
<accession>A0AAE4MDI4</accession>
<evidence type="ECO:0000313" key="5">
    <source>
        <dbReference type="EMBL" id="MDV0441728.1"/>
    </source>
</evidence>
<evidence type="ECO:0000256" key="3">
    <source>
        <dbReference type="ARBA" id="ARBA00023125"/>
    </source>
</evidence>
<feature type="domain" description="Type I restriction modification DNA specificity" evidence="4">
    <location>
        <begin position="27"/>
        <end position="189"/>
    </location>
</feature>
<dbReference type="SUPFAM" id="SSF116734">
    <property type="entry name" value="DNA methylase specificity domain"/>
    <property type="match status" value="2"/>
</dbReference>
<dbReference type="PANTHER" id="PTHR30408">
    <property type="entry name" value="TYPE-1 RESTRICTION ENZYME ECOKI SPECIFICITY PROTEIN"/>
    <property type="match status" value="1"/>
</dbReference>
<comment type="similarity">
    <text evidence="1">Belongs to the type-I restriction system S methylase family.</text>
</comment>
<dbReference type="Gene3D" id="3.90.220.20">
    <property type="entry name" value="DNA methylase specificity domains"/>
    <property type="match status" value="2"/>
</dbReference>
<feature type="domain" description="Type I restriction modification DNA specificity" evidence="4">
    <location>
        <begin position="210"/>
        <end position="373"/>
    </location>
</feature>
<gene>
    <name evidence="5" type="ORF">McpAg1_09380</name>
</gene>
<dbReference type="InterPro" id="IPR044946">
    <property type="entry name" value="Restrct_endonuc_typeI_TRD_sf"/>
</dbReference>
<keyword evidence="3" id="KW-0238">DNA-binding</keyword>
<name>A0AAE4MDI4_9EURY</name>
<dbReference type="CDD" id="cd17262">
    <property type="entry name" value="RMtype1_S_Aco12261I-TRD2-CR2"/>
    <property type="match status" value="1"/>
</dbReference>
<keyword evidence="2" id="KW-0680">Restriction system</keyword>
<dbReference type="GO" id="GO:0009307">
    <property type="term" value="P:DNA restriction-modification system"/>
    <property type="evidence" value="ECO:0007669"/>
    <property type="project" value="UniProtKB-KW"/>
</dbReference>
<evidence type="ECO:0000256" key="1">
    <source>
        <dbReference type="ARBA" id="ARBA00010923"/>
    </source>
</evidence>
<protein>
    <recommendedName>
        <fullName evidence="4">Type I restriction modification DNA specificity domain-containing protein</fullName>
    </recommendedName>
</protein>
<dbReference type="EMBL" id="JAWDKA010000004">
    <property type="protein sequence ID" value="MDV0441728.1"/>
    <property type="molecule type" value="Genomic_DNA"/>
</dbReference>
<reference evidence="5" key="1">
    <citation type="submission" date="2023-06" db="EMBL/GenBank/DDBJ databases">
        <title>Genome sequence of Methancorpusculaceae sp. Ag1.</title>
        <authorList>
            <person name="Protasov E."/>
            <person name="Platt K."/>
            <person name="Poehlein A."/>
            <person name="Daniel R."/>
            <person name="Brune A."/>
        </authorList>
    </citation>
    <scope>NUCLEOTIDE SEQUENCE</scope>
    <source>
        <strain evidence="5">Ag1</strain>
    </source>
</reference>
<dbReference type="InterPro" id="IPR000055">
    <property type="entry name" value="Restrct_endonuc_typeI_TRD"/>
</dbReference>
<dbReference type="InterPro" id="IPR052021">
    <property type="entry name" value="Type-I_RS_S_subunit"/>
</dbReference>
<dbReference type="CDD" id="cd17287">
    <property type="entry name" value="RMtype1_S_EcoN10ORF171P_TRD2-CR2_like"/>
    <property type="match status" value="1"/>
</dbReference>
<organism evidence="5 6">
    <name type="scientific">Methanorbis furvi</name>
    <dbReference type="NCBI Taxonomy" id="3028299"/>
    <lineage>
        <taxon>Archaea</taxon>
        <taxon>Methanobacteriati</taxon>
        <taxon>Methanobacteriota</taxon>
        <taxon>Stenosarchaea group</taxon>
        <taxon>Methanomicrobia</taxon>
        <taxon>Methanomicrobiales</taxon>
        <taxon>Methanocorpusculaceae</taxon>
        <taxon>Methanorbis</taxon>
    </lineage>
</organism>
<sequence length="398" mass="45267">MSEMEGGDSMKGIERRERMNLTGGKKEKWPMVRLGDVCDILDSQRVPVTESKRVKGPYPYYGANGIQDYINDYIFDGELVLLAEDGGYFGDKTRPIAYRVSGKCWVNNHAHVLRPKQDSHLDIDYLNYSLMYYDVSKLINGTTRSKLNQAAVRRMTIPLPPLPEQQRIAAVLDHISSLIALRKAQIEKLDMLVKARFVEMFGDPVKNEMGWDLRTIGSFANVVTGATPNRNNSKYYENGVVPWIKTGEIEAGYIYNSEEYISEMALTDTNCKLLPVNTIMVAMYGQGKTRGQVGILKIEAATNQACGAILPNNKYCPEYLYYHLKLEYNQLRGLGRGCQQTNLNLSIVKNFPIMDVPLDIQQRFIPVIERIENEKCICIQALEKLEIMKKSLMQEFFG</sequence>
<dbReference type="AlphaFoldDB" id="A0AAE4MDI4"/>